<dbReference type="AlphaFoldDB" id="A0A7X2UZX0"/>
<dbReference type="InterPro" id="IPR038225">
    <property type="entry name" value="TagF_sf"/>
</dbReference>
<organism evidence="1 2">
    <name type="scientific">Pseudomonas karstica</name>
    <dbReference type="NCBI Taxonomy" id="1055468"/>
    <lineage>
        <taxon>Bacteria</taxon>
        <taxon>Pseudomonadati</taxon>
        <taxon>Pseudomonadota</taxon>
        <taxon>Gammaproteobacteria</taxon>
        <taxon>Pseudomonadales</taxon>
        <taxon>Pseudomonadaceae</taxon>
        <taxon>Pseudomonas</taxon>
    </lineage>
</organism>
<dbReference type="RefSeq" id="WP_178122453.1">
    <property type="nucleotide sequence ID" value="NZ_JBHSTG010000028.1"/>
</dbReference>
<proteinExistence type="predicted"/>
<comment type="caution">
    <text evidence="1">The sequence shown here is derived from an EMBL/GenBank/DDBJ whole genome shotgun (WGS) entry which is preliminary data.</text>
</comment>
<accession>A0A7X2UZX0</accession>
<dbReference type="InterPro" id="IPR017748">
    <property type="entry name" value="TagF"/>
</dbReference>
<sequence length="308" mass="35065">MIGCFGKVPASADFVSLHGAAEEVCEFDAWLQGALSAMQHREDWRELFDRLPVCLFSYRARNGNWLLGGLISSQDFSARRYPFFIFQILKASEAQPLVNPFTLSELFCGQIKPLLHMAAQSESTSVLFERIKALRPLQAQDFELFRRVHDKFLVNFNLRDITRSLEDSYPEFVSNAALTRLQALQQPMQQKSSMAISLPLPAEQGLKNPTADLWINWLTRMKDAGTAPQISVLADDFMRPKLLCFASRSSNGLYRVLTGTGERLENYDVLAPFDAFDEHHRVHAFPEIDRPLYDVIDRFVDALDLKSV</sequence>
<name>A0A7X2UZX0_9PSED</name>
<protein>
    <submittedName>
        <fullName evidence="1">Type VI secretion system-associated protein TagF</fullName>
    </submittedName>
</protein>
<keyword evidence="2" id="KW-1185">Reference proteome</keyword>
<reference evidence="1 2" key="1">
    <citation type="submission" date="2019-11" db="EMBL/GenBank/DDBJ databases">
        <title>Pseudmonas karstica sp. nov. and Pseudomonas spelaei sp. nov. from caves.</title>
        <authorList>
            <person name="Zeman M."/>
        </authorList>
    </citation>
    <scope>NUCLEOTIDE SEQUENCE [LARGE SCALE GENOMIC DNA]</scope>
    <source>
        <strain evidence="1 2">CCM 7891</strain>
    </source>
</reference>
<gene>
    <name evidence="1" type="primary">tagF</name>
    <name evidence="1" type="ORF">GIR22_24685</name>
</gene>
<evidence type="ECO:0000313" key="2">
    <source>
        <dbReference type="Proteomes" id="UP000431485"/>
    </source>
</evidence>
<evidence type="ECO:0000313" key="1">
    <source>
        <dbReference type="EMBL" id="MTD22331.1"/>
    </source>
</evidence>
<dbReference type="Pfam" id="PF09867">
    <property type="entry name" value="TagF_N"/>
    <property type="match status" value="1"/>
</dbReference>
<dbReference type="EMBL" id="WLYI01000051">
    <property type="protein sequence ID" value="MTD22331.1"/>
    <property type="molecule type" value="Genomic_DNA"/>
</dbReference>
<dbReference type="Gene3D" id="3.40.1730.10">
    <property type="entry name" value="pa0076 domain"/>
    <property type="match status" value="1"/>
</dbReference>
<dbReference type="NCBIfam" id="TIGR03373">
    <property type="entry name" value="VI_minor_4"/>
    <property type="match status" value="1"/>
</dbReference>
<dbReference type="Proteomes" id="UP000431485">
    <property type="component" value="Unassembled WGS sequence"/>
</dbReference>